<reference evidence="2 3" key="1">
    <citation type="submission" date="2016-10" db="EMBL/GenBank/DDBJ databases">
        <authorList>
            <person name="de Groot N.N."/>
        </authorList>
    </citation>
    <scope>NUCLEOTIDE SEQUENCE [LARGE SCALE GENOMIC DNA]</scope>
    <source>
        <strain evidence="2 3">DSM 16077</strain>
    </source>
</reference>
<feature type="transmembrane region" description="Helical" evidence="1">
    <location>
        <begin position="20"/>
        <end position="47"/>
    </location>
</feature>
<keyword evidence="1" id="KW-0472">Membrane</keyword>
<dbReference type="RefSeq" id="WP_233342257.1">
    <property type="nucleotide sequence ID" value="NZ_FNHG01000002.1"/>
</dbReference>
<proteinExistence type="predicted"/>
<feature type="transmembrane region" description="Helical" evidence="1">
    <location>
        <begin position="68"/>
        <end position="87"/>
    </location>
</feature>
<organism evidence="2 3">
    <name type="scientific">Maricaulis salignorans</name>
    <dbReference type="NCBI Taxonomy" id="144026"/>
    <lineage>
        <taxon>Bacteria</taxon>
        <taxon>Pseudomonadati</taxon>
        <taxon>Pseudomonadota</taxon>
        <taxon>Alphaproteobacteria</taxon>
        <taxon>Maricaulales</taxon>
        <taxon>Maricaulaceae</taxon>
        <taxon>Maricaulis</taxon>
    </lineage>
</organism>
<keyword evidence="1" id="KW-0812">Transmembrane</keyword>
<accession>A0A1G9MJR1</accession>
<evidence type="ECO:0000256" key="1">
    <source>
        <dbReference type="SAM" id="Phobius"/>
    </source>
</evidence>
<evidence type="ECO:0000313" key="3">
    <source>
        <dbReference type="Proteomes" id="UP000199759"/>
    </source>
</evidence>
<dbReference type="AlphaFoldDB" id="A0A1G9MJR1"/>
<sequence length="127" mass="14156">MTQTIFEPESDRTADRDERLMAGLGYILILVGNIIGVTTLIAVIIAYARKDTSPGWLHSHYVFQIRTFWVAVFGIIASTGLIMTLILSPFGFLGFGLVWLWVLIRSIVGLIRLVDGRGNADPEGYWV</sequence>
<dbReference type="Proteomes" id="UP000199759">
    <property type="component" value="Unassembled WGS sequence"/>
</dbReference>
<evidence type="ECO:0000313" key="2">
    <source>
        <dbReference type="EMBL" id="SDL74526.1"/>
    </source>
</evidence>
<name>A0A1G9MJR1_9PROT</name>
<keyword evidence="3" id="KW-1185">Reference proteome</keyword>
<feature type="transmembrane region" description="Helical" evidence="1">
    <location>
        <begin position="93"/>
        <end position="114"/>
    </location>
</feature>
<dbReference type="EMBL" id="FNHG01000002">
    <property type="protein sequence ID" value="SDL74526.1"/>
    <property type="molecule type" value="Genomic_DNA"/>
</dbReference>
<keyword evidence="1" id="KW-1133">Transmembrane helix</keyword>
<gene>
    <name evidence="2" type="ORF">SAMN04488568_10216</name>
</gene>
<dbReference type="STRING" id="144026.SAMN04488568_10216"/>
<protein>
    <submittedName>
        <fullName evidence="2">Uncharacterized membrane protein</fullName>
    </submittedName>
</protein>